<evidence type="ECO:0000256" key="1">
    <source>
        <dbReference type="SAM" id="MobiDB-lite"/>
    </source>
</evidence>
<feature type="region of interest" description="Disordered" evidence="1">
    <location>
        <begin position="206"/>
        <end position="231"/>
    </location>
</feature>
<protein>
    <recommendedName>
        <fullName evidence="4">AgmX/PglI C-terminal domain-containing protein</fullName>
    </recommendedName>
</protein>
<evidence type="ECO:0000313" key="2">
    <source>
        <dbReference type="EMBL" id="MBZ5709956.1"/>
    </source>
</evidence>
<comment type="caution">
    <text evidence="2">The sequence shown here is derived from an EMBL/GenBank/DDBJ whole genome shotgun (WGS) entry which is preliminary data.</text>
</comment>
<feature type="compositionally biased region" description="Low complexity" evidence="1">
    <location>
        <begin position="36"/>
        <end position="48"/>
    </location>
</feature>
<evidence type="ECO:0000313" key="3">
    <source>
        <dbReference type="Proteomes" id="UP001139031"/>
    </source>
</evidence>
<proteinExistence type="predicted"/>
<dbReference type="RefSeq" id="WP_224191728.1">
    <property type="nucleotide sequence ID" value="NZ_JAIRAU010000011.1"/>
</dbReference>
<organism evidence="2 3">
    <name type="scientific">Nannocystis pusilla</name>
    <dbReference type="NCBI Taxonomy" id="889268"/>
    <lineage>
        <taxon>Bacteria</taxon>
        <taxon>Pseudomonadati</taxon>
        <taxon>Myxococcota</taxon>
        <taxon>Polyangia</taxon>
        <taxon>Nannocystales</taxon>
        <taxon>Nannocystaceae</taxon>
        <taxon>Nannocystis</taxon>
    </lineage>
</organism>
<accession>A0ABS7TP03</accession>
<evidence type="ECO:0008006" key="4">
    <source>
        <dbReference type="Google" id="ProtNLM"/>
    </source>
</evidence>
<sequence length="231" mass="23234">MAPRPAALMLALAGGAAILLWIGLRSRAQPEPAPAPASAGAAALGVAAADHDPARALRPELDAIPPADPPAQQRPADPPPAAATRPESADPPAAPIATSPEQAAAAAAGVAEQPKIVAALRADFDARRDALRRSCFPPGSDVGATFTVEASYAPDGTMLSLGVGDVPGLPRVSTCLMEQIVQKPPALRELPAVPVTVAVPIEFAGARLPEPPSGPDPSDDGRVESSVAPRG</sequence>
<feature type="region of interest" description="Disordered" evidence="1">
    <location>
        <begin position="29"/>
        <end position="108"/>
    </location>
</feature>
<feature type="compositionally biased region" description="Basic and acidic residues" evidence="1">
    <location>
        <begin position="49"/>
        <end position="61"/>
    </location>
</feature>
<dbReference type="EMBL" id="JAIRAU010000011">
    <property type="protein sequence ID" value="MBZ5709956.1"/>
    <property type="molecule type" value="Genomic_DNA"/>
</dbReference>
<feature type="compositionally biased region" description="Low complexity" evidence="1">
    <location>
        <begin position="95"/>
        <end position="108"/>
    </location>
</feature>
<dbReference type="Proteomes" id="UP001139031">
    <property type="component" value="Unassembled WGS sequence"/>
</dbReference>
<gene>
    <name evidence="2" type="ORF">K7C98_11890</name>
</gene>
<reference evidence="2" key="1">
    <citation type="submission" date="2021-08" db="EMBL/GenBank/DDBJ databases">
        <authorList>
            <person name="Stevens D.C."/>
        </authorList>
    </citation>
    <scope>NUCLEOTIDE SEQUENCE</scope>
    <source>
        <strain evidence="2">DSM 53165</strain>
    </source>
</reference>
<name>A0ABS7TP03_9BACT</name>
<keyword evidence="3" id="KW-1185">Reference proteome</keyword>